<evidence type="ECO:0000313" key="2">
    <source>
        <dbReference type="Proteomes" id="UP000765509"/>
    </source>
</evidence>
<dbReference type="Proteomes" id="UP000765509">
    <property type="component" value="Unassembled WGS sequence"/>
</dbReference>
<name>A0A9Q3GMF1_9BASI</name>
<comment type="caution">
    <text evidence="1">The sequence shown here is derived from an EMBL/GenBank/DDBJ whole genome shotgun (WGS) entry which is preliminary data.</text>
</comment>
<organism evidence="1 2">
    <name type="scientific">Austropuccinia psidii MF-1</name>
    <dbReference type="NCBI Taxonomy" id="1389203"/>
    <lineage>
        <taxon>Eukaryota</taxon>
        <taxon>Fungi</taxon>
        <taxon>Dikarya</taxon>
        <taxon>Basidiomycota</taxon>
        <taxon>Pucciniomycotina</taxon>
        <taxon>Pucciniomycetes</taxon>
        <taxon>Pucciniales</taxon>
        <taxon>Sphaerophragmiaceae</taxon>
        <taxon>Austropuccinia</taxon>
    </lineage>
</organism>
<dbReference type="AlphaFoldDB" id="A0A9Q3GMF1"/>
<evidence type="ECO:0000313" key="1">
    <source>
        <dbReference type="EMBL" id="MBW0472841.1"/>
    </source>
</evidence>
<keyword evidence="2" id="KW-1185">Reference proteome</keyword>
<accession>A0A9Q3GMF1</accession>
<sequence>MVKSWKTPTSNITQKPIIKTFSNTRNLKEGGENVKKCHIGSSTTDLTNRCSKKVRINEIDNGTKEDTYYQEDKEEESNFNESKEIDLIKVDHDNIDIYF</sequence>
<reference evidence="1" key="1">
    <citation type="submission" date="2021-03" db="EMBL/GenBank/DDBJ databases">
        <title>Draft genome sequence of rust myrtle Austropuccinia psidii MF-1, a brazilian biotype.</title>
        <authorList>
            <person name="Quecine M.C."/>
            <person name="Pachon D.M.R."/>
            <person name="Bonatelli M.L."/>
            <person name="Correr F.H."/>
            <person name="Franceschini L.M."/>
            <person name="Leite T.F."/>
            <person name="Margarido G.R.A."/>
            <person name="Almeida C.A."/>
            <person name="Ferrarezi J.A."/>
            <person name="Labate C.A."/>
        </authorList>
    </citation>
    <scope>NUCLEOTIDE SEQUENCE</scope>
    <source>
        <strain evidence="1">MF-1</strain>
    </source>
</reference>
<proteinExistence type="predicted"/>
<protein>
    <submittedName>
        <fullName evidence="1">Uncharacterized protein</fullName>
    </submittedName>
</protein>
<gene>
    <name evidence="1" type="ORF">O181_012556</name>
</gene>
<dbReference type="EMBL" id="AVOT02003220">
    <property type="protein sequence ID" value="MBW0472841.1"/>
    <property type="molecule type" value="Genomic_DNA"/>
</dbReference>